<reference evidence="4" key="1">
    <citation type="submission" date="2025-08" db="UniProtKB">
        <authorList>
            <consortium name="RefSeq"/>
        </authorList>
    </citation>
    <scope>IDENTIFICATION</scope>
</reference>
<sequence length="206" mass="21692">MACGNIVSKKCLGLAPRGICLSWLEQLHSGGWCLHSPGHGQAALWALRDQVLSGQQSPGQHHIGAAWYESPALLSSALDLPLIKPPVFCNCLSALPKPTSLPPTVHGSGSPHSIIPGDQGAGSFPRWSIVLIGLGILVAVAGYLLCRREHLCWSHKKQSSVDGQTTHNPGDTQMLVTTNEHTLANGHLQTDQHSVTNGFLGGGDGA</sequence>
<accession>A0A1U8DKG6</accession>
<keyword evidence="3" id="KW-1185">Reference proteome</keyword>
<keyword evidence="2" id="KW-1133">Transmembrane helix</keyword>
<evidence type="ECO:0000313" key="4">
    <source>
        <dbReference type="RefSeq" id="XP_014381712.1"/>
    </source>
</evidence>
<gene>
    <name evidence="4" type="primary">LOC106723014</name>
</gene>
<keyword evidence="2" id="KW-0812">Transmembrane</keyword>
<proteinExistence type="predicted"/>
<feature type="transmembrane region" description="Helical" evidence="2">
    <location>
        <begin position="127"/>
        <end position="146"/>
    </location>
</feature>
<keyword evidence="2" id="KW-0472">Membrane</keyword>
<feature type="region of interest" description="Disordered" evidence="1">
    <location>
        <begin position="185"/>
        <end position="206"/>
    </location>
</feature>
<dbReference type="AlphaFoldDB" id="A0A1U8DKG6"/>
<evidence type="ECO:0000313" key="3">
    <source>
        <dbReference type="Proteomes" id="UP000189705"/>
    </source>
</evidence>
<evidence type="ECO:0000256" key="1">
    <source>
        <dbReference type="SAM" id="MobiDB-lite"/>
    </source>
</evidence>
<evidence type="ECO:0000256" key="2">
    <source>
        <dbReference type="SAM" id="Phobius"/>
    </source>
</evidence>
<protein>
    <submittedName>
        <fullName evidence="4">Uncharacterized protein LOC106723014 isoform X2</fullName>
    </submittedName>
</protein>
<name>A0A1U8DKG6_ALLSI</name>
<dbReference type="GeneID" id="106723014"/>
<dbReference type="Proteomes" id="UP000189705">
    <property type="component" value="Unplaced"/>
</dbReference>
<feature type="compositionally biased region" description="Polar residues" evidence="1">
    <location>
        <begin position="185"/>
        <end position="197"/>
    </location>
</feature>
<organism evidence="3 4">
    <name type="scientific">Alligator sinensis</name>
    <name type="common">Chinese alligator</name>
    <dbReference type="NCBI Taxonomy" id="38654"/>
    <lineage>
        <taxon>Eukaryota</taxon>
        <taxon>Metazoa</taxon>
        <taxon>Chordata</taxon>
        <taxon>Craniata</taxon>
        <taxon>Vertebrata</taxon>
        <taxon>Euteleostomi</taxon>
        <taxon>Archelosauria</taxon>
        <taxon>Archosauria</taxon>
        <taxon>Crocodylia</taxon>
        <taxon>Alligatoridae</taxon>
        <taxon>Alligatorinae</taxon>
        <taxon>Alligator</taxon>
    </lineage>
</organism>
<dbReference type="RefSeq" id="XP_014381712.1">
    <property type="nucleotide sequence ID" value="XM_014526226.2"/>
</dbReference>